<comment type="caution">
    <text evidence="2">The sequence shown here is derived from an EMBL/GenBank/DDBJ whole genome shotgun (WGS) entry which is preliminary data.</text>
</comment>
<evidence type="ECO:0000313" key="2">
    <source>
        <dbReference type="EMBL" id="HEB48304.1"/>
    </source>
</evidence>
<dbReference type="AlphaFoldDB" id="A0A7C1T6K0"/>
<sequence>MAYNLLQFNSFEELLRYIDSQIAALQKSISALQQRYEAVRAKAERVRAIERVLEDLLGEKLPSLNEIDYMGLKLVINARAIDELTVLEEVLESQRDSLEALKSIRELLTRLESSGLASETGGFAILVETLNGIPMRILLKEVE</sequence>
<protein>
    <submittedName>
        <fullName evidence="2">Uncharacterized protein</fullName>
    </submittedName>
</protein>
<gene>
    <name evidence="2" type="ORF">ENP77_00690</name>
</gene>
<keyword evidence="1" id="KW-0175">Coiled coil</keyword>
<feature type="coiled-coil region" evidence="1">
    <location>
        <begin position="22"/>
        <end position="49"/>
    </location>
</feature>
<reference evidence="2" key="1">
    <citation type="journal article" date="2020" name="mSystems">
        <title>Genome- and Community-Level Interaction Insights into Carbon Utilization and Element Cycling Functions of Hydrothermarchaeota in Hydrothermal Sediment.</title>
        <authorList>
            <person name="Zhou Z."/>
            <person name="Liu Y."/>
            <person name="Xu W."/>
            <person name="Pan J."/>
            <person name="Luo Z.H."/>
            <person name="Li M."/>
        </authorList>
    </citation>
    <scope>NUCLEOTIDE SEQUENCE [LARGE SCALE GENOMIC DNA]</scope>
    <source>
        <strain evidence="2">SpSt-25</strain>
    </source>
</reference>
<evidence type="ECO:0000256" key="1">
    <source>
        <dbReference type="SAM" id="Coils"/>
    </source>
</evidence>
<proteinExistence type="predicted"/>
<name>A0A7C1T6K0_THEPE</name>
<dbReference type="EMBL" id="DSKP01000024">
    <property type="protein sequence ID" value="HEB48304.1"/>
    <property type="molecule type" value="Genomic_DNA"/>
</dbReference>
<organism evidence="2">
    <name type="scientific">Thermofilum pendens</name>
    <dbReference type="NCBI Taxonomy" id="2269"/>
    <lineage>
        <taxon>Archaea</taxon>
        <taxon>Thermoproteota</taxon>
        <taxon>Thermoprotei</taxon>
        <taxon>Thermofilales</taxon>
        <taxon>Thermofilaceae</taxon>
        <taxon>Thermofilum</taxon>
    </lineage>
</organism>
<accession>A0A7C1T6K0</accession>